<keyword evidence="3" id="KW-0804">Transcription</keyword>
<dbReference type="SMART" id="SM00342">
    <property type="entry name" value="HTH_ARAC"/>
    <property type="match status" value="1"/>
</dbReference>
<dbReference type="InterPro" id="IPR009057">
    <property type="entry name" value="Homeodomain-like_sf"/>
</dbReference>
<dbReference type="SUPFAM" id="SSF46689">
    <property type="entry name" value="Homeodomain-like"/>
    <property type="match status" value="2"/>
</dbReference>
<dbReference type="Pfam" id="PF12833">
    <property type="entry name" value="HTH_18"/>
    <property type="match status" value="1"/>
</dbReference>
<dbReference type="Proteomes" id="UP001176891">
    <property type="component" value="Unassembled WGS sequence"/>
</dbReference>
<accession>A0ABT8WWT9</accession>
<reference evidence="5" key="1">
    <citation type="submission" date="2023-07" db="EMBL/GenBank/DDBJ databases">
        <title>Two novel species in the genus Flavivirga.</title>
        <authorList>
            <person name="Kwon K."/>
        </authorList>
    </citation>
    <scope>NUCLEOTIDE SEQUENCE</scope>
    <source>
        <strain evidence="5">KACC 14157</strain>
    </source>
</reference>
<dbReference type="PANTHER" id="PTHR43280">
    <property type="entry name" value="ARAC-FAMILY TRANSCRIPTIONAL REGULATOR"/>
    <property type="match status" value="1"/>
</dbReference>
<gene>
    <name evidence="5" type="ORF">Q4Q39_01920</name>
</gene>
<dbReference type="RefSeq" id="WP_303280669.1">
    <property type="nucleotide sequence ID" value="NZ_BAABCZ010000016.1"/>
</dbReference>
<evidence type="ECO:0000259" key="4">
    <source>
        <dbReference type="PROSITE" id="PS01124"/>
    </source>
</evidence>
<dbReference type="PANTHER" id="PTHR43280:SF2">
    <property type="entry name" value="HTH-TYPE TRANSCRIPTIONAL REGULATOR EXSA"/>
    <property type="match status" value="1"/>
</dbReference>
<comment type="caution">
    <text evidence="5">The sequence shown here is derived from an EMBL/GenBank/DDBJ whole genome shotgun (WGS) entry which is preliminary data.</text>
</comment>
<dbReference type="Pfam" id="PF20240">
    <property type="entry name" value="DUF6597"/>
    <property type="match status" value="1"/>
</dbReference>
<evidence type="ECO:0000313" key="5">
    <source>
        <dbReference type="EMBL" id="MDO5986149.1"/>
    </source>
</evidence>
<keyword evidence="1" id="KW-0805">Transcription regulation</keyword>
<dbReference type="InterPro" id="IPR018060">
    <property type="entry name" value="HTH_AraC"/>
</dbReference>
<evidence type="ECO:0000256" key="1">
    <source>
        <dbReference type="ARBA" id="ARBA00023015"/>
    </source>
</evidence>
<keyword evidence="6" id="KW-1185">Reference proteome</keyword>
<sequence length="282" mass="32653">MNNKLNTSALKYTVLPLKQQCLEPFVKRISYIENETIKPQSHLLPPLDTIGFTFFFGDQMRTEHKQETVLLHKRACIAGIITKEDVSIVHQGVVKQIFVKFTPTGFYRLFKKEGKEFTNKPPADLSTINAQALEMELENCPKEIENIQEVIENYLLSKIPTALPEIPLINMVIELMQEDITGRRNVEDICEKVGVNQRYLFRLFKKVIGISPKKYYKTLQWNTIMTIINENEEESLTRIALECGFYDHPSFTKEFKKFMGISPSKFINNDIQLAELALKRNS</sequence>
<dbReference type="Gene3D" id="1.10.10.60">
    <property type="entry name" value="Homeodomain-like"/>
    <property type="match status" value="1"/>
</dbReference>
<proteinExistence type="predicted"/>
<name>A0ABT8WWT9_9FLAO</name>
<evidence type="ECO:0000313" key="6">
    <source>
        <dbReference type="Proteomes" id="UP001176891"/>
    </source>
</evidence>
<organism evidence="5 6">
    <name type="scientific">Flavivirga amylovorans</name>
    <dbReference type="NCBI Taxonomy" id="870486"/>
    <lineage>
        <taxon>Bacteria</taxon>
        <taxon>Pseudomonadati</taxon>
        <taxon>Bacteroidota</taxon>
        <taxon>Flavobacteriia</taxon>
        <taxon>Flavobacteriales</taxon>
        <taxon>Flavobacteriaceae</taxon>
        <taxon>Flavivirga</taxon>
    </lineage>
</organism>
<feature type="domain" description="HTH araC/xylS-type" evidence="4">
    <location>
        <begin position="170"/>
        <end position="269"/>
    </location>
</feature>
<protein>
    <submittedName>
        <fullName evidence="5">Helix-turn-helix transcriptional regulator</fullName>
    </submittedName>
</protein>
<dbReference type="PROSITE" id="PS01124">
    <property type="entry name" value="HTH_ARAC_FAMILY_2"/>
    <property type="match status" value="1"/>
</dbReference>
<evidence type="ECO:0000256" key="3">
    <source>
        <dbReference type="ARBA" id="ARBA00023163"/>
    </source>
</evidence>
<dbReference type="EMBL" id="JAUOEM010000001">
    <property type="protein sequence ID" value="MDO5986149.1"/>
    <property type="molecule type" value="Genomic_DNA"/>
</dbReference>
<dbReference type="InterPro" id="IPR046532">
    <property type="entry name" value="DUF6597"/>
</dbReference>
<keyword evidence="2" id="KW-0238">DNA-binding</keyword>
<evidence type="ECO:0000256" key="2">
    <source>
        <dbReference type="ARBA" id="ARBA00023125"/>
    </source>
</evidence>